<evidence type="ECO:0000256" key="5">
    <source>
        <dbReference type="ARBA" id="ARBA00022989"/>
    </source>
</evidence>
<evidence type="ECO:0000256" key="4">
    <source>
        <dbReference type="ARBA" id="ARBA00022737"/>
    </source>
</evidence>
<dbReference type="SMART" id="SM00679">
    <property type="entry name" value="CTNS"/>
    <property type="match status" value="1"/>
</dbReference>
<dbReference type="EMBL" id="JARGDH010000003">
    <property type="protein sequence ID" value="KAL0273867.1"/>
    <property type="molecule type" value="Genomic_DNA"/>
</dbReference>
<feature type="transmembrane region" description="Helical" evidence="8">
    <location>
        <begin position="57"/>
        <end position="77"/>
    </location>
</feature>
<dbReference type="Gene3D" id="1.20.1280.290">
    <property type="match status" value="1"/>
</dbReference>
<protein>
    <submittedName>
        <fullName evidence="9">Uncharacterized protein</fullName>
    </submittedName>
</protein>
<gene>
    <name evidence="9" type="ORF">PYX00_006448</name>
</gene>
<dbReference type="GO" id="GO:0016020">
    <property type="term" value="C:membrane"/>
    <property type="evidence" value="ECO:0007669"/>
    <property type="project" value="UniProtKB-SubCell"/>
</dbReference>
<evidence type="ECO:0000256" key="1">
    <source>
        <dbReference type="ARBA" id="ARBA00004141"/>
    </source>
</evidence>
<dbReference type="PANTHER" id="PTHR12226:SF2">
    <property type="entry name" value="MANNOSE-P-DOLICHOL UTILIZATION DEFECT 1 PROTEIN"/>
    <property type="match status" value="1"/>
</dbReference>
<evidence type="ECO:0000256" key="3">
    <source>
        <dbReference type="ARBA" id="ARBA00022692"/>
    </source>
</evidence>
<evidence type="ECO:0000256" key="6">
    <source>
        <dbReference type="ARBA" id="ARBA00023136"/>
    </source>
</evidence>
<keyword evidence="2" id="KW-0813">Transport</keyword>
<sequence>MILICLCCLFAVKVPQISKIIQNGSAEGINLLGVLLDLFVITSSFAYAFVSKFPFSAWGEVFFLAIQTAIIAILILHYTNRQFQAGVFVVTYAVMVYLLLTEMIPHDLLWSLQVANFPIVICGKVSHSLISLANIRDFNIFGLHFTREGRSSTGT</sequence>
<proteinExistence type="inferred from homology"/>
<dbReference type="Pfam" id="PF04193">
    <property type="entry name" value="PQ-loop"/>
    <property type="match status" value="1"/>
</dbReference>
<keyword evidence="5 8" id="KW-1133">Transmembrane helix</keyword>
<comment type="caution">
    <text evidence="9">The sequence shown here is derived from an EMBL/GenBank/DDBJ whole genome shotgun (WGS) entry which is preliminary data.</text>
</comment>
<comment type="subcellular location">
    <subcellularLocation>
        <location evidence="1">Membrane</location>
        <topology evidence="1">Multi-pass membrane protein</topology>
    </subcellularLocation>
</comment>
<reference evidence="9" key="1">
    <citation type="journal article" date="2024" name="Gigascience">
        <title>Chromosome-level genome of the poultry shaft louse Menopon gallinae provides insight into the host-switching and adaptive evolution of parasitic lice.</title>
        <authorList>
            <person name="Xu Y."/>
            <person name="Ma L."/>
            <person name="Liu S."/>
            <person name="Liang Y."/>
            <person name="Liu Q."/>
            <person name="He Z."/>
            <person name="Tian L."/>
            <person name="Duan Y."/>
            <person name="Cai W."/>
            <person name="Li H."/>
            <person name="Song F."/>
        </authorList>
    </citation>
    <scope>NUCLEOTIDE SEQUENCE</scope>
    <source>
        <strain evidence="9">Cailab_2023a</strain>
    </source>
</reference>
<keyword evidence="3 8" id="KW-0812">Transmembrane</keyword>
<evidence type="ECO:0000256" key="2">
    <source>
        <dbReference type="ARBA" id="ARBA00022448"/>
    </source>
</evidence>
<dbReference type="InterPro" id="IPR016817">
    <property type="entry name" value="MannP-dilichol_defect-1"/>
</dbReference>
<feature type="transmembrane region" description="Helical" evidence="8">
    <location>
        <begin position="29"/>
        <end position="50"/>
    </location>
</feature>
<keyword evidence="4" id="KW-0677">Repeat</keyword>
<dbReference type="GO" id="GO:0009312">
    <property type="term" value="P:oligosaccharide biosynthetic process"/>
    <property type="evidence" value="ECO:0007669"/>
    <property type="project" value="TreeGrafter"/>
</dbReference>
<dbReference type="AlphaFoldDB" id="A0AAW2HV72"/>
<evidence type="ECO:0000313" key="9">
    <source>
        <dbReference type="EMBL" id="KAL0273867.1"/>
    </source>
</evidence>
<organism evidence="9">
    <name type="scientific">Menopon gallinae</name>
    <name type="common">poultry shaft louse</name>
    <dbReference type="NCBI Taxonomy" id="328185"/>
    <lineage>
        <taxon>Eukaryota</taxon>
        <taxon>Metazoa</taxon>
        <taxon>Ecdysozoa</taxon>
        <taxon>Arthropoda</taxon>
        <taxon>Hexapoda</taxon>
        <taxon>Insecta</taxon>
        <taxon>Pterygota</taxon>
        <taxon>Neoptera</taxon>
        <taxon>Paraneoptera</taxon>
        <taxon>Psocodea</taxon>
        <taxon>Troctomorpha</taxon>
        <taxon>Phthiraptera</taxon>
        <taxon>Amblycera</taxon>
        <taxon>Menoponidae</taxon>
        <taxon>Menopon</taxon>
    </lineage>
</organism>
<evidence type="ECO:0000256" key="8">
    <source>
        <dbReference type="SAM" id="Phobius"/>
    </source>
</evidence>
<dbReference type="InterPro" id="IPR006603">
    <property type="entry name" value="PQ-loop_rpt"/>
</dbReference>
<keyword evidence="6 8" id="KW-0472">Membrane</keyword>
<evidence type="ECO:0000256" key="7">
    <source>
        <dbReference type="ARBA" id="ARBA00038475"/>
    </source>
</evidence>
<name>A0AAW2HV72_9NEOP</name>
<feature type="transmembrane region" description="Helical" evidence="8">
    <location>
        <begin position="83"/>
        <end position="100"/>
    </location>
</feature>
<dbReference type="PANTHER" id="PTHR12226">
    <property type="entry name" value="MANNOSE-P-DOLICHOL UTILIZATION DEFECT 1 LEC35 -RELATED"/>
    <property type="match status" value="1"/>
</dbReference>
<accession>A0AAW2HV72</accession>
<comment type="similarity">
    <text evidence="7">Belongs to the MPDU1 (TC 2.A.43.3) family.</text>
</comment>